<dbReference type="GO" id="GO:0004591">
    <property type="term" value="F:oxoglutarate dehydrogenase (succinyl-transferring) activity"/>
    <property type="evidence" value="ECO:0007669"/>
    <property type="project" value="TreeGrafter"/>
</dbReference>
<reference evidence="10" key="1">
    <citation type="submission" date="2022-07" db="EMBL/GenBank/DDBJ databases">
        <title>Genome analysis of Parmales, a sister group of diatoms, reveals the evolutionary specialization of diatoms from phago-mixotrophs to photoautotrophs.</title>
        <authorList>
            <person name="Ban H."/>
            <person name="Sato S."/>
            <person name="Yoshikawa S."/>
            <person name="Kazumasa Y."/>
            <person name="Nakamura Y."/>
            <person name="Ichinomiya M."/>
            <person name="Saitoh K."/>
            <person name="Sato N."/>
            <person name="Blanc-Mathieu R."/>
            <person name="Endo H."/>
            <person name="Kuwata A."/>
            <person name="Ogata H."/>
        </authorList>
    </citation>
    <scope>NUCLEOTIDE SEQUENCE</scope>
</reference>
<evidence type="ECO:0000256" key="3">
    <source>
        <dbReference type="ARBA" id="ARBA00023002"/>
    </source>
</evidence>
<feature type="compositionally biased region" description="Low complexity" evidence="8">
    <location>
        <begin position="36"/>
        <end position="48"/>
    </location>
</feature>
<dbReference type="InterPro" id="IPR011603">
    <property type="entry name" value="2oxoglutarate_DH_E1"/>
</dbReference>
<evidence type="ECO:0000256" key="6">
    <source>
        <dbReference type="ARBA" id="ARBA00040267"/>
    </source>
</evidence>
<keyword evidence="11" id="KW-1185">Reference proteome</keyword>
<feature type="domain" description="2-oxoglutarate dehydrogenase E1 component N-terminal" evidence="9">
    <location>
        <begin position="1"/>
        <end position="26"/>
    </location>
</feature>
<keyword evidence="3" id="KW-0560">Oxidoreductase</keyword>
<proteinExistence type="inferred from homology"/>
<dbReference type="AlphaFoldDB" id="A0A9W7A3Y3"/>
<comment type="similarity">
    <text evidence="2">Belongs to the alpha-ketoglutarate dehydrogenase family.</text>
</comment>
<feature type="non-terminal residue" evidence="10">
    <location>
        <position position="131"/>
    </location>
</feature>
<keyword evidence="4" id="KW-0786">Thiamine pyrophosphate</keyword>
<evidence type="ECO:0000313" key="11">
    <source>
        <dbReference type="Proteomes" id="UP001165082"/>
    </source>
</evidence>
<dbReference type="PANTHER" id="PTHR23152:SF4">
    <property type="entry name" value="2-OXOADIPATE DEHYDROGENASE COMPLEX COMPONENT E1"/>
    <property type="match status" value="1"/>
</dbReference>
<gene>
    <name evidence="10" type="ORF">TrRE_jg1015</name>
</gene>
<dbReference type="GO" id="GO:0006099">
    <property type="term" value="P:tricarboxylic acid cycle"/>
    <property type="evidence" value="ECO:0007669"/>
    <property type="project" value="TreeGrafter"/>
</dbReference>
<organism evidence="10 11">
    <name type="scientific">Triparma retinervis</name>
    <dbReference type="NCBI Taxonomy" id="2557542"/>
    <lineage>
        <taxon>Eukaryota</taxon>
        <taxon>Sar</taxon>
        <taxon>Stramenopiles</taxon>
        <taxon>Ochrophyta</taxon>
        <taxon>Bolidophyceae</taxon>
        <taxon>Parmales</taxon>
        <taxon>Triparmaceae</taxon>
        <taxon>Triparma</taxon>
    </lineage>
</organism>
<dbReference type="EMBL" id="BRXZ01003828">
    <property type="protein sequence ID" value="GMH62715.1"/>
    <property type="molecule type" value="Genomic_DNA"/>
</dbReference>
<protein>
    <recommendedName>
        <fullName evidence="6">2-oxoglutarate dehydrogenase, mitochondrial</fullName>
    </recommendedName>
    <alternativeName>
        <fullName evidence="7">2-oxoglutarate dehydrogenase complex component E1</fullName>
    </alternativeName>
</protein>
<evidence type="ECO:0000256" key="4">
    <source>
        <dbReference type="ARBA" id="ARBA00023052"/>
    </source>
</evidence>
<evidence type="ECO:0000256" key="5">
    <source>
        <dbReference type="ARBA" id="ARBA00037426"/>
    </source>
</evidence>
<feature type="region of interest" description="Disordered" evidence="8">
    <location>
        <begin position="31"/>
        <end position="53"/>
    </location>
</feature>
<evidence type="ECO:0000256" key="8">
    <source>
        <dbReference type="SAM" id="MobiDB-lite"/>
    </source>
</evidence>
<comment type="function">
    <text evidence="5">The 2-oxoglutarate dehydrogenase complex catalyzes the overall conversion of 2-oxoglutarate to succinyl-CoA and CO(2). It contains multiple copies of three enzymatic components: 2-oxoglutarate dehydrogenase (E1), dihydrolipoamide succinyltransferase (E2) and lipoamide dehydrogenase (E3).</text>
</comment>
<evidence type="ECO:0000256" key="1">
    <source>
        <dbReference type="ARBA" id="ARBA00001964"/>
    </source>
</evidence>
<dbReference type="PANTHER" id="PTHR23152">
    <property type="entry name" value="2-OXOGLUTARATE DEHYDROGENASE"/>
    <property type="match status" value="1"/>
</dbReference>
<dbReference type="GO" id="GO:0045252">
    <property type="term" value="C:oxoglutarate dehydrogenase complex"/>
    <property type="evidence" value="ECO:0007669"/>
    <property type="project" value="TreeGrafter"/>
</dbReference>
<evidence type="ECO:0000313" key="10">
    <source>
        <dbReference type="EMBL" id="GMH62715.1"/>
    </source>
</evidence>
<comment type="cofactor">
    <cofactor evidence="1">
        <name>thiamine diphosphate</name>
        <dbReference type="ChEBI" id="CHEBI:58937"/>
    </cofactor>
</comment>
<evidence type="ECO:0000259" key="9">
    <source>
        <dbReference type="Pfam" id="PF16078"/>
    </source>
</evidence>
<dbReference type="GO" id="GO:0030976">
    <property type="term" value="F:thiamine pyrophosphate binding"/>
    <property type="evidence" value="ECO:0007669"/>
    <property type="project" value="InterPro"/>
</dbReference>
<dbReference type="Proteomes" id="UP001165082">
    <property type="component" value="Unassembled WGS sequence"/>
</dbReference>
<comment type="caution">
    <text evidence="10">The sequence shown here is derived from an EMBL/GenBank/DDBJ whole genome shotgun (WGS) entry which is preliminary data.</text>
</comment>
<dbReference type="GO" id="GO:0005739">
    <property type="term" value="C:mitochondrion"/>
    <property type="evidence" value="ECO:0007669"/>
    <property type="project" value="TreeGrafter"/>
</dbReference>
<name>A0A9W7A3Y3_9STRA</name>
<dbReference type="OrthoDB" id="413077at2759"/>
<evidence type="ECO:0000256" key="7">
    <source>
        <dbReference type="ARBA" id="ARBA00042984"/>
    </source>
</evidence>
<dbReference type="InterPro" id="IPR032106">
    <property type="entry name" value="2-oxogl_dehyd_N"/>
</dbReference>
<dbReference type="Gene3D" id="1.10.287.1150">
    <property type="entry name" value="TPP helical domain"/>
    <property type="match status" value="1"/>
</dbReference>
<sequence length="131" mass="14153">MLAAWKRDPTSVHASWQAYFANLEAGVPVDGGAFEPPSSIQSNASPSSKLMGAAPSDSLGVAHLIRAYQFNGHRAANLDPLGLHTSSSFPHRPAHAKDLDIEWHGFEEKDLDRKLVLKGRSTGGMTGYLEE</sequence>
<dbReference type="Pfam" id="PF16078">
    <property type="entry name" value="2-oxogl_dehyd_N"/>
    <property type="match status" value="1"/>
</dbReference>
<accession>A0A9W7A3Y3</accession>
<evidence type="ECO:0000256" key="2">
    <source>
        <dbReference type="ARBA" id="ARBA00006936"/>
    </source>
</evidence>